<proteinExistence type="predicted"/>
<reference evidence="1 4" key="1">
    <citation type="submission" date="2016-08" db="EMBL/GenBank/DDBJ databases">
        <title>Characterization of Isolates of Eisenbergiella tayi Derived from Blood Cultures, Using Whole Genome Sequencing.</title>
        <authorList>
            <person name="Bernier A.-M."/>
            <person name="Burdz T."/>
            <person name="Wiebe D."/>
            <person name="Bernard K."/>
        </authorList>
    </citation>
    <scope>NUCLEOTIDE SEQUENCE [LARGE SCALE GENOMIC DNA]</scope>
    <source>
        <strain evidence="1 4">NML120146</strain>
    </source>
</reference>
<dbReference type="Proteomes" id="UP000094869">
    <property type="component" value="Unassembled WGS sequence"/>
</dbReference>
<dbReference type="AlphaFoldDB" id="A0A1E3UQ47"/>
<dbReference type="EMBL" id="MEHA01000001">
    <property type="protein sequence ID" value="ODR56055.1"/>
    <property type="molecule type" value="Genomic_DNA"/>
</dbReference>
<evidence type="ECO:0000313" key="1">
    <source>
        <dbReference type="EMBL" id="ODR44278.1"/>
    </source>
</evidence>
<reference evidence="2 3" key="2">
    <citation type="submission" date="2016-08" db="EMBL/GenBank/DDBJ databases">
        <authorList>
            <person name="Seilhamer J.J."/>
        </authorList>
    </citation>
    <scope>NUCLEOTIDE SEQUENCE [LARGE SCALE GENOMIC DNA]</scope>
    <source>
        <strain evidence="2 3">NML150140-1</strain>
    </source>
</reference>
<protein>
    <submittedName>
        <fullName evidence="2">Uncharacterized protein</fullName>
    </submittedName>
</protein>
<keyword evidence="4" id="KW-1185">Reference proteome</keyword>
<evidence type="ECO:0000313" key="2">
    <source>
        <dbReference type="EMBL" id="ODR56055.1"/>
    </source>
</evidence>
<accession>A0A1E3UQ47</accession>
<evidence type="ECO:0000313" key="4">
    <source>
        <dbReference type="Proteomes" id="UP000094869"/>
    </source>
</evidence>
<organism evidence="2 3">
    <name type="scientific">Eisenbergiella tayi</name>
    <dbReference type="NCBI Taxonomy" id="1432052"/>
    <lineage>
        <taxon>Bacteria</taxon>
        <taxon>Bacillati</taxon>
        <taxon>Bacillota</taxon>
        <taxon>Clostridia</taxon>
        <taxon>Lachnospirales</taxon>
        <taxon>Lachnospiraceae</taxon>
        <taxon>Eisenbergiella</taxon>
    </lineage>
</organism>
<name>A0A1E3UQ47_9FIRM</name>
<gene>
    <name evidence="2" type="ORF">BEI59_02620</name>
    <name evidence="1" type="ORF">BEI63_32260</name>
</gene>
<dbReference type="EMBL" id="MEHD01000056">
    <property type="protein sequence ID" value="ODR44278.1"/>
    <property type="molecule type" value="Genomic_DNA"/>
</dbReference>
<comment type="caution">
    <text evidence="2">The sequence shown here is derived from an EMBL/GenBank/DDBJ whole genome shotgun (WGS) entry which is preliminary data.</text>
</comment>
<dbReference type="Proteomes" id="UP000094271">
    <property type="component" value="Unassembled WGS sequence"/>
</dbReference>
<sequence length="96" mass="11673">MFFNVLISDKECKRAERLYRVRICQKIAEKKKYPTETAMERYLPQFLWDFSISADCAVTPGLDAGNQQYEYLLFHRDKCLHYIMKIHLQNRYNHFM</sequence>
<evidence type="ECO:0000313" key="3">
    <source>
        <dbReference type="Proteomes" id="UP000094271"/>
    </source>
</evidence>